<dbReference type="AlphaFoldDB" id="A0A6B2R272"/>
<evidence type="ECO:0000256" key="5">
    <source>
        <dbReference type="SAM" id="Phobius"/>
    </source>
</evidence>
<keyword evidence="3 5" id="KW-1133">Transmembrane helix</keyword>
<evidence type="ECO:0000256" key="4">
    <source>
        <dbReference type="ARBA" id="ARBA00023136"/>
    </source>
</evidence>
<name>A0A6B2R272_9BURK</name>
<dbReference type="PANTHER" id="PTHR30386:SF26">
    <property type="entry name" value="TRANSPORT PROTEIN COMB"/>
    <property type="match status" value="1"/>
</dbReference>
<reference evidence="8" key="1">
    <citation type="submission" date="2020-02" db="EMBL/GenBank/DDBJ databases">
        <authorList>
            <person name="Chen W.-M."/>
        </authorList>
    </citation>
    <scope>NUCLEOTIDE SEQUENCE</scope>
    <source>
        <strain evidence="8">NBD-18</strain>
    </source>
</reference>
<comment type="caution">
    <text evidence="8">The sequence shown here is derived from an EMBL/GenBank/DDBJ whole genome shotgun (WGS) entry which is preliminary data.</text>
</comment>
<gene>
    <name evidence="8" type="ORF">G3I67_10865</name>
</gene>
<keyword evidence="4 5" id="KW-0472">Membrane</keyword>
<proteinExistence type="predicted"/>
<organism evidence="8">
    <name type="scientific">Sheuella amnicola</name>
    <dbReference type="NCBI Taxonomy" id="2707330"/>
    <lineage>
        <taxon>Bacteria</taxon>
        <taxon>Pseudomonadati</taxon>
        <taxon>Pseudomonadota</taxon>
        <taxon>Betaproteobacteria</taxon>
        <taxon>Burkholderiales</taxon>
        <taxon>Alcaligenaceae</taxon>
        <taxon>Sheuella</taxon>
    </lineage>
</organism>
<dbReference type="Gene3D" id="2.40.50.100">
    <property type="match status" value="1"/>
</dbReference>
<dbReference type="Pfam" id="PF25917">
    <property type="entry name" value="BSH_RND"/>
    <property type="match status" value="1"/>
</dbReference>
<dbReference type="PANTHER" id="PTHR30386">
    <property type="entry name" value="MEMBRANE FUSION SUBUNIT OF EMRAB-TOLC MULTIDRUG EFFLUX PUMP"/>
    <property type="match status" value="1"/>
</dbReference>
<dbReference type="Pfam" id="PF26002">
    <property type="entry name" value="Beta-barrel_AprE"/>
    <property type="match status" value="1"/>
</dbReference>
<evidence type="ECO:0000256" key="3">
    <source>
        <dbReference type="ARBA" id="ARBA00022989"/>
    </source>
</evidence>
<dbReference type="EMBL" id="JAAGRN010000007">
    <property type="protein sequence ID" value="NDY83734.1"/>
    <property type="molecule type" value="Genomic_DNA"/>
</dbReference>
<feature type="domain" description="AprE-like beta-barrel" evidence="7">
    <location>
        <begin position="279"/>
        <end position="380"/>
    </location>
</feature>
<evidence type="ECO:0000256" key="1">
    <source>
        <dbReference type="ARBA" id="ARBA00004167"/>
    </source>
</evidence>
<keyword evidence="2 5" id="KW-0812">Transmembrane</keyword>
<dbReference type="GO" id="GO:0016020">
    <property type="term" value="C:membrane"/>
    <property type="evidence" value="ECO:0007669"/>
    <property type="project" value="UniProtKB-SubCell"/>
</dbReference>
<accession>A0A6B2R272</accession>
<dbReference type="Gene3D" id="2.40.30.170">
    <property type="match status" value="1"/>
</dbReference>
<protein>
    <submittedName>
        <fullName evidence="8">HlyD family efflux transporter periplasmic adaptor subunit</fullName>
    </submittedName>
</protein>
<dbReference type="InterPro" id="IPR058625">
    <property type="entry name" value="MdtA-like_BSH"/>
</dbReference>
<dbReference type="PRINTS" id="PR01490">
    <property type="entry name" value="RTXTOXIND"/>
</dbReference>
<dbReference type="InterPro" id="IPR058982">
    <property type="entry name" value="Beta-barrel_AprE"/>
</dbReference>
<sequence length="402" mass="45284">MARFNHRMSFKSVEDDERRAGRHLIWAVGLTLLIALIWASNFHLDEITKGQGKVIPSSREQVIQSLDAGILAEMYVHEGDSVEKDQILLRIDDNRSGPVYREAREKWLALSAQAARLRAESYGTELVFPEEIKEFPQIVDRETQAYKARKQAVNEHIAAMERSLAALTREISLTAPLVNEGVVSEVELLRLKRQQADLMGQIVERRNRYLTDANNELIRVEAELSQTKENALAREDAYKRTVIRSPMKGVVKNVQVNTIGGVIQAGQNILEIVPVDDEMLVEAYVKPSEVAFLKVGQAAVVKLTAYDFNKYGGLDGVLEHLSPDTLKDENKVKKPGANQADLEEGYYRILVRILNSKVERAGRVLEPLPGMTATVDIRTGEKTVLEYLFRPLQSVSQALRER</sequence>
<evidence type="ECO:0000256" key="2">
    <source>
        <dbReference type="ARBA" id="ARBA00022692"/>
    </source>
</evidence>
<comment type="subcellular location">
    <subcellularLocation>
        <location evidence="1">Membrane</location>
        <topology evidence="1">Single-pass membrane protein</topology>
    </subcellularLocation>
</comment>
<evidence type="ECO:0000259" key="6">
    <source>
        <dbReference type="Pfam" id="PF25917"/>
    </source>
</evidence>
<dbReference type="InterPro" id="IPR050739">
    <property type="entry name" value="MFP"/>
</dbReference>
<feature type="domain" description="Multidrug resistance protein MdtA-like barrel-sandwich hybrid" evidence="6">
    <location>
        <begin position="68"/>
        <end position="269"/>
    </location>
</feature>
<dbReference type="RefSeq" id="WP_163655243.1">
    <property type="nucleotide sequence ID" value="NZ_JAAGRN010000007.1"/>
</dbReference>
<feature type="transmembrane region" description="Helical" evidence="5">
    <location>
        <begin position="20"/>
        <end position="39"/>
    </location>
</feature>
<evidence type="ECO:0000259" key="7">
    <source>
        <dbReference type="Pfam" id="PF26002"/>
    </source>
</evidence>
<evidence type="ECO:0000313" key="8">
    <source>
        <dbReference type="EMBL" id="NDY83734.1"/>
    </source>
</evidence>